<dbReference type="EMBL" id="PNBA02000001">
    <property type="protein sequence ID" value="KAG6435233.1"/>
    <property type="molecule type" value="Genomic_DNA"/>
</dbReference>
<dbReference type="InterPro" id="IPR052610">
    <property type="entry name" value="bHLH_transcription_regulator"/>
</dbReference>
<dbReference type="InterPro" id="IPR011598">
    <property type="entry name" value="bHLH_dom"/>
</dbReference>
<accession>A0A8X8YLR1</accession>
<dbReference type="GO" id="GO:0046983">
    <property type="term" value="F:protein dimerization activity"/>
    <property type="evidence" value="ECO:0007669"/>
    <property type="project" value="InterPro"/>
</dbReference>
<feature type="region of interest" description="Disordered" evidence="5">
    <location>
        <begin position="83"/>
        <end position="118"/>
    </location>
</feature>
<evidence type="ECO:0000313" key="9">
    <source>
        <dbReference type="Proteomes" id="UP000298416"/>
    </source>
</evidence>
<evidence type="ECO:0000256" key="3">
    <source>
        <dbReference type="ARBA" id="ARBA00023163"/>
    </source>
</evidence>
<dbReference type="GO" id="GO:0080090">
    <property type="term" value="P:regulation of primary metabolic process"/>
    <property type="evidence" value="ECO:0007669"/>
    <property type="project" value="UniProtKB-ARBA"/>
</dbReference>
<comment type="caution">
    <text evidence="8">The sequence shown here is derived from an EMBL/GenBank/DDBJ whole genome shotgun (WGS) entry which is preliminary data.</text>
</comment>
<proteinExistence type="predicted"/>
<keyword evidence="2" id="KW-0805">Transcription regulation</keyword>
<reference evidence="8" key="1">
    <citation type="submission" date="2018-01" db="EMBL/GenBank/DDBJ databases">
        <authorList>
            <person name="Mao J.F."/>
        </authorList>
    </citation>
    <scope>NUCLEOTIDE SEQUENCE</scope>
    <source>
        <strain evidence="8">Huo1</strain>
        <tissue evidence="8">Leaf</tissue>
    </source>
</reference>
<keyword evidence="3" id="KW-0804">Transcription</keyword>
<comment type="subcellular location">
    <subcellularLocation>
        <location evidence="1">Nucleus</location>
    </subcellularLocation>
</comment>
<dbReference type="PROSITE" id="PS51671">
    <property type="entry name" value="ACT"/>
    <property type="match status" value="1"/>
</dbReference>
<evidence type="ECO:0000256" key="4">
    <source>
        <dbReference type="ARBA" id="ARBA00023242"/>
    </source>
</evidence>
<dbReference type="GO" id="GO:0005634">
    <property type="term" value="C:nucleus"/>
    <property type="evidence" value="ECO:0007669"/>
    <property type="project" value="UniProtKB-SubCell"/>
</dbReference>
<evidence type="ECO:0000256" key="2">
    <source>
        <dbReference type="ARBA" id="ARBA00023015"/>
    </source>
</evidence>
<keyword evidence="9" id="KW-1185">Reference proteome</keyword>
<dbReference type="PANTHER" id="PTHR45959">
    <property type="entry name" value="BHLH TRANSCRIPTION FACTOR"/>
    <property type="match status" value="1"/>
</dbReference>
<evidence type="ECO:0000259" key="6">
    <source>
        <dbReference type="PROSITE" id="PS50888"/>
    </source>
</evidence>
<keyword evidence="4" id="KW-0539">Nucleus</keyword>
<evidence type="ECO:0000259" key="7">
    <source>
        <dbReference type="PROSITE" id="PS51671"/>
    </source>
</evidence>
<organism evidence="8">
    <name type="scientific">Salvia splendens</name>
    <name type="common">Scarlet sage</name>
    <dbReference type="NCBI Taxonomy" id="180675"/>
    <lineage>
        <taxon>Eukaryota</taxon>
        <taxon>Viridiplantae</taxon>
        <taxon>Streptophyta</taxon>
        <taxon>Embryophyta</taxon>
        <taxon>Tracheophyta</taxon>
        <taxon>Spermatophyta</taxon>
        <taxon>Magnoliopsida</taxon>
        <taxon>eudicotyledons</taxon>
        <taxon>Gunneridae</taxon>
        <taxon>Pentapetalae</taxon>
        <taxon>asterids</taxon>
        <taxon>lamiids</taxon>
        <taxon>Lamiales</taxon>
        <taxon>Lamiaceae</taxon>
        <taxon>Nepetoideae</taxon>
        <taxon>Mentheae</taxon>
        <taxon>Salviinae</taxon>
        <taxon>Salvia</taxon>
        <taxon>Salvia subgen. Calosphace</taxon>
        <taxon>core Calosphace</taxon>
    </lineage>
</organism>
<dbReference type="Proteomes" id="UP000298416">
    <property type="component" value="Unassembled WGS sequence"/>
</dbReference>
<sequence>MENGEFFEEIFDLKPIFPEIYSNGRSIKPQISYNNNPPSNSTAAVPKLISFESSTSPKLDQNTANLDTNSDYSLTSEIINFSSSAKDDNSSSSNEYCPHSAKRGSSAAPRTPSQAMDHVVAERKRRENLSQLFISLSKVIPGLKKLDKASLLEDGINYVKAMQERVRVLEEEEKRRERGSSIDAAAVKEDSLSSSSSSSAYGLKSDGPEIQARISNKHVLIKIFCKNKMGLMSRIPSEMMEMHLNVVDMRIMPFGGGALDITILAEMQTEFKGTTKDIVEQLHTIFLI</sequence>
<protein>
    <recommendedName>
        <fullName evidence="10">Transcription factor MYC2</fullName>
    </recommendedName>
</protein>
<dbReference type="OrthoDB" id="690068at2759"/>
<evidence type="ECO:0008006" key="10">
    <source>
        <dbReference type="Google" id="ProtNLM"/>
    </source>
</evidence>
<dbReference type="PROSITE" id="PS50888">
    <property type="entry name" value="BHLH"/>
    <property type="match status" value="1"/>
</dbReference>
<dbReference type="CDD" id="cd04873">
    <property type="entry name" value="ACT_UUR-ACR-like"/>
    <property type="match status" value="1"/>
</dbReference>
<name>A0A8X8YLR1_SALSN</name>
<feature type="compositionally biased region" description="Basic and acidic residues" evidence="5">
    <location>
        <begin position="170"/>
        <end position="191"/>
    </location>
</feature>
<dbReference type="SMART" id="SM00353">
    <property type="entry name" value="HLH"/>
    <property type="match status" value="1"/>
</dbReference>
<evidence type="ECO:0000256" key="5">
    <source>
        <dbReference type="SAM" id="MobiDB-lite"/>
    </source>
</evidence>
<dbReference type="Pfam" id="PF00010">
    <property type="entry name" value="HLH"/>
    <property type="match status" value="1"/>
</dbReference>
<feature type="domain" description="ACT" evidence="7">
    <location>
        <begin position="220"/>
        <end position="288"/>
    </location>
</feature>
<gene>
    <name evidence="8" type="ORF">SASPL_100103</name>
</gene>
<reference evidence="8" key="2">
    <citation type="submission" date="2020-08" db="EMBL/GenBank/DDBJ databases">
        <title>Plant Genome Project.</title>
        <authorList>
            <person name="Zhang R.-G."/>
        </authorList>
    </citation>
    <scope>NUCLEOTIDE SEQUENCE</scope>
    <source>
        <strain evidence="8">Huo1</strain>
        <tissue evidence="8">Leaf</tissue>
    </source>
</reference>
<dbReference type="PANTHER" id="PTHR45959:SF2">
    <property type="entry name" value="BHLH TRANSCRIPTION FACTOR"/>
    <property type="match status" value="1"/>
</dbReference>
<feature type="region of interest" description="Disordered" evidence="5">
    <location>
        <begin position="170"/>
        <end position="204"/>
    </location>
</feature>
<evidence type="ECO:0000313" key="8">
    <source>
        <dbReference type="EMBL" id="KAG6435233.1"/>
    </source>
</evidence>
<feature type="domain" description="BHLH" evidence="6">
    <location>
        <begin position="113"/>
        <end position="162"/>
    </location>
</feature>
<evidence type="ECO:0000256" key="1">
    <source>
        <dbReference type="ARBA" id="ARBA00004123"/>
    </source>
</evidence>
<dbReference type="InterPro" id="IPR002912">
    <property type="entry name" value="ACT_dom"/>
</dbReference>
<dbReference type="AlphaFoldDB" id="A0A8X8YLR1"/>